<proteinExistence type="predicted"/>
<gene>
    <name evidence="2" type="ORF">DSL64_08905</name>
</gene>
<comment type="caution">
    <text evidence="2">The sequence shown here is derived from an EMBL/GenBank/DDBJ whole genome shotgun (WGS) entry which is preliminary data.</text>
</comment>
<dbReference type="AlphaFoldDB" id="A0A3D8YGZ6"/>
<dbReference type="EMBL" id="QNUL01000005">
    <property type="protein sequence ID" value="REA62549.1"/>
    <property type="molecule type" value="Genomic_DNA"/>
</dbReference>
<name>A0A3D8YGZ6_9BACT</name>
<sequence length="791" mass="89636">MKSFICFCAVLVSLVTHAQDDPMSKSIRDRFNLYAGTALQEKMYVHLDRPFYLVGETIWFKAYNMDGARHRFLDLSKVAYLEVLDKDNNAVIQTKFSLAAGKGNGSVSIPTAVVSGNYKVRCYTNWMKNFSPDYFFETNISVINPFIKFDPDPDAERELSYDVQFFPEGGYLVKNVESKVAFRAVGADGKGIAFRGVVVNQQQDTVASFRPSRFGIGSFNWKPENTDTYQAIVTDDKGRQFKYPLPQVMEQGYVMQVTDTDQDKVKITVIRGGLEGGSIYLLAHTRQLNPIAERLEFTGNKAEVVLNKSKLGEGVSHLTILNDRQKPICERLYFKRPAKQLNLEARVGKPEFVTREKVTLNVAGLEKSNLSVSVFLTDSISTSEHADINSYMYLTSDLKGQVENPAYYFGEVTAQKNIELDNVMISHGWRRFKWTDVFGSGVPKYQFIPEYDGHFVHAKVLNAADNTPAAGIETFLGPLDFPAAIYGSITNKEGEATFELKNFRGTKEITVQTNLMKDSTYKFEILSPFAKDFSEQTLPSFQFDKTKDHDLLTRSMNMQIGNSYAPRVFAAKKAALTDSLTFFGLPDEKYFLDDYTRFPTMEEVLREYVRGVMVRRRNKSFHFRMIDKLIPNTFYRTDPLVILDGIPIFNIDKFMEVDPLKIKKIELMSSRYLLGLIQFTGIVSFSTYKNDMAGFELDPKVLVTPYDGVQAEREFYAPKYDSQTSSASRMPDFRNLLYWAPNITTDENGKAQIQFFTSDQTGNYQIVVQGITDNGVAGSSTASFSIGKRTL</sequence>
<dbReference type="OrthoDB" id="679547at2"/>
<dbReference type="Proteomes" id="UP000256373">
    <property type="component" value="Unassembled WGS sequence"/>
</dbReference>
<evidence type="ECO:0000313" key="2">
    <source>
        <dbReference type="EMBL" id="REA62549.1"/>
    </source>
</evidence>
<evidence type="ECO:0000313" key="3">
    <source>
        <dbReference type="Proteomes" id="UP000256373"/>
    </source>
</evidence>
<keyword evidence="1" id="KW-0732">Signal</keyword>
<evidence type="ECO:0008006" key="4">
    <source>
        <dbReference type="Google" id="ProtNLM"/>
    </source>
</evidence>
<feature type="signal peptide" evidence="1">
    <location>
        <begin position="1"/>
        <end position="18"/>
    </location>
</feature>
<accession>A0A3D8YGZ6</accession>
<evidence type="ECO:0000256" key="1">
    <source>
        <dbReference type="SAM" id="SignalP"/>
    </source>
</evidence>
<reference evidence="2 3" key="1">
    <citation type="submission" date="2018-07" db="EMBL/GenBank/DDBJ databases">
        <title>Dyadobacter roseus sp. nov., isolated from rose rhizosphere soil.</title>
        <authorList>
            <person name="Chen L."/>
        </authorList>
    </citation>
    <scope>NUCLEOTIDE SEQUENCE [LARGE SCALE GENOMIC DNA]</scope>
    <source>
        <strain evidence="2 3">RS19</strain>
    </source>
</reference>
<organism evidence="2 3">
    <name type="scientific">Dyadobacter luteus</name>
    <dbReference type="NCBI Taxonomy" id="2259619"/>
    <lineage>
        <taxon>Bacteria</taxon>
        <taxon>Pseudomonadati</taxon>
        <taxon>Bacteroidota</taxon>
        <taxon>Cytophagia</taxon>
        <taxon>Cytophagales</taxon>
        <taxon>Spirosomataceae</taxon>
        <taxon>Dyadobacter</taxon>
    </lineage>
</organism>
<keyword evidence="3" id="KW-1185">Reference proteome</keyword>
<feature type="chain" id="PRO_5017802589" description="Macroglobulin domain-containing protein" evidence="1">
    <location>
        <begin position="19"/>
        <end position="791"/>
    </location>
</feature>
<dbReference type="Gene3D" id="2.60.40.1930">
    <property type="match status" value="1"/>
</dbReference>
<protein>
    <recommendedName>
        <fullName evidence="4">Macroglobulin domain-containing protein</fullName>
    </recommendedName>
</protein>